<dbReference type="InterPro" id="IPR036412">
    <property type="entry name" value="HAD-like_sf"/>
</dbReference>
<evidence type="ECO:0000256" key="1">
    <source>
        <dbReference type="ARBA" id="ARBA00022605"/>
    </source>
</evidence>
<reference evidence="4 5" key="1">
    <citation type="submission" date="2024-03" db="EMBL/GenBank/DDBJ databases">
        <title>The Acrasis kona genome and developmental transcriptomes reveal deep origins of eukaryotic multicellular pathways.</title>
        <authorList>
            <person name="Sheikh S."/>
            <person name="Fu C.-J."/>
            <person name="Brown M.W."/>
            <person name="Baldauf S.L."/>
        </authorList>
    </citation>
    <scope>NUCLEOTIDE SEQUENCE [LARGE SCALE GENOMIC DNA]</scope>
    <source>
        <strain evidence="4 5">ATCC MYA-3509</strain>
    </source>
</reference>
<dbReference type="EMBL" id="JAOPGA020001574">
    <property type="protein sequence ID" value="KAL0489616.1"/>
    <property type="molecule type" value="Genomic_DNA"/>
</dbReference>
<accession>A0AAW2ZKD1</accession>
<keyword evidence="3" id="KW-0486">Methionine biosynthesis</keyword>
<dbReference type="PANTHER" id="PTHR20371:SF1">
    <property type="entry name" value="ENOLASE-PHOSPHATASE E1"/>
    <property type="match status" value="1"/>
</dbReference>
<proteinExistence type="predicted"/>
<dbReference type="InterPro" id="IPR023943">
    <property type="entry name" value="Enolase-ppase_E1"/>
</dbReference>
<keyword evidence="2" id="KW-0378">Hydrolase</keyword>
<organism evidence="4 5">
    <name type="scientific">Acrasis kona</name>
    <dbReference type="NCBI Taxonomy" id="1008807"/>
    <lineage>
        <taxon>Eukaryota</taxon>
        <taxon>Discoba</taxon>
        <taxon>Heterolobosea</taxon>
        <taxon>Tetramitia</taxon>
        <taxon>Eutetramitia</taxon>
        <taxon>Acrasidae</taxon>
        <taxon>Acrasis</taxon>
    </lineage>
</organism>
<dbReference type="PANTHER" id="PTHR20371">
    <property type="entry name" value="ENOLASE-PHOSPHATASE E1"/>
    <property type="match status" value="1"/>
</dbReference>
<dbReference type="SFLD" id="SFLDS00003">
    <property type="entry name" value="Haloacid_Dehalogenase"/>
    <property type="match status" value="1"/>
</dbReference>
<dbReference type="SFLD" id="SFLDG01133">
    <property type="entry name" value="C1.5.4:_Enolase-phosphatase_Li"/>
    <property type="match status" value="1"/>
</dbReference>
<name>A0AAW2ZKD1_9EUKA</name>
<dbReference type="SFLD" id="SFLDG01129">
    <property type="entry name" value="C1.5:_HAD__Beta-PGM__Phosphata"/>
    <property type="match status" value="1"/>
</dbReference>
<dbReference type="Proteomes" id="UP001431209">
    <property type="component" value="Unassembled WGS sequence"/>
</dbReference>
<dbReference type="GO" id="GO:0019509">
    <property type="term" value="P:L-methionine salvage from methylthioadenosine"/>
    <property type="evidence" value="ECO:0007669"/>
    <property type="project" value="InterPro"/>
</dbReference>
<dbReference type="NCBIfam" id="TIGR01691">
    <property type="entry name" value="enolase-ppase"/>
    <property type="match status" value="1"/>
</dbReference>
<gene>
    <name evidence="4" type="ORF">AKO1_010572</name>
</gene>
<dbReference type="GO" id="GO:0043874">
    <property type="term" value="F:acireductone synthase activity"/>
    <property type="evidence" value="ECO:0007669"/>
    <property type="project" value="InterPro"/>
</dbReference>
<keyword evidence="1" id="KW-0028">Amino-acid biosynthesis</keyword>
<dbReference type="Gene3D" id="1.10.720.60">
    <property type="match status" value="1"/>
</dbReference>
<dbReference type="GO" id="GO:0000287">
    <property type="term" value="F:magnesium ion binding"/>
    <property type="evidence" value="ECO:0007669"/>
    <property type="project" value="InterPro"/>
</dbReference>
<protein>
    <submittedName>
        <fullName evidence="4">Enolase-phosphatase</fullName>
    </submittedName>
</protein>
<sequence length="394" mass="44697">MAPGAPEQIPTVVQAMDDMKKYAEQPASERPTQCPYNAEQRKAFLEQNGKSVLSCPAFQNHKCPFDHVKSVEDIHSQVQKTPNVQKCPAFDHHHGDLMEVLYPDVHQKHAAKTNHLLSSCEPFQVTTISRMITPKSNIKPYSVVILDIEGTTTPIDFVSLTLFPYARKEVDKYILNNWGEEGTQNYIENLRRQAQRDLKQNEFSDAPQIPEDDQATPEEIRKAAVANVHFNMDKDRKLTPLKELQGKIWEKAYQDGEIRGYVYDDVVNAFKYWKQKSTKIYIYSSGSKLAQKLLFGNTSHDADRDLLPYISAHYDTIYPGSKVEAASYEKISNDIKKVAAGVQDGDILFVTDNILEAEACRKANIQAVLAIRDGNKPLPESHTFEVIHSFDQLL</sequence>
<keyword evidence="5" id="KW-1185">Reference proteome</keyword>
<comment type="caution">
    <text evidence="4">The sequence shown here is derived from an EMBL/GenBank/DDBJ whole genome shotgun (WGS) entry which is preliminary data.</text>
</comment>
<evidence type="ECO:0000313" key="4">
    <source>
        <dbReference type="EMBL" id="KAL0489616.1"/>
    </source>
</evidence>
<evidence type="ECO:0000256" key="2">
    <source>
        <dbReference type="ARBA" id="ARBA00022801"/>
    </source>
</evidence>
<dbReference type="Gene3D" id="3.40.50.1000">
    <property type="entry name" value="HAD superfamily/HAD-like"/>
    <property type="match status" value="1"/>
</dbReference>
<dbReference type="CDD" id="cd01629">
    <property type="entry name" value="HAD_EP"/>
    <property type="match status" value="1"/>
</dbReference>
<evidence type="ECO:0000256" key="3">
    <source>
        <dbReference type="ARBA" id="ARBA00023167"/>
    </source>
</evidence>
<dbReference type="InterPro" id="IPR023214">
    <property type="entry name" value="HAD_sf"/>
</dbReference>
<dbReference type="SUPFAM" id="SSF56784">
    <property type="entry name" value="HAD-like"/>
    <property type="match status" value="1"/>
</dbReference>
<evidence type="ECO:0000313" key="5">
    <source>
        <dbReference type="Proteomes" id="UP001431209"/>
    </source>
</evidence>
<dbReference type="Pfam" id="PF00702">
    <property type="entry name" value="Hydrolase"/>
    <property type="match status" value="1"/>
</dbReference>
<dbReference type="AlphaFoldDB" id="A0AAW2ZKD1"/>